<comment type="caution">
    <text evidence="1">The sequence shown here is derived from an EMBL/GenBank/DDBJ whole genome shotgun (WGS) entry which is preliminary data.</text>
</comment>
<dbReference type="EMBL" id="JBHLWN010000001">
    <property type="protein sequence ID" value="MFC0210853.1"/>
    <property type="molecule type" value="Genomic_DNA"/>
</dbReference>
<proteinExistence type="predicted"/>
<sequence>MTLVLHRTGESAPYFSGRLEDMLTVSEGRPWQLNRNGLEEVQVTAEAERIRIGCRLGSFHAALSLSFDERGLLRIDVTWSNRTGETQKDAAAGLLFDLPRRAGERITIPHMIYNNNPSSDPDRIVPRLGEGLGGAFICEEHRLPIPCVNVEWPYAADNPDDASPREGTRYFTLYSIPSYWEDGEGRVHYGSLGAIREESRMTVAAFSGVVVFNGSKDTVCIAKNRTQPYDGGYVDFPPGFSLTKSYALDFGLATAAGRGYREAVRTGLALFKPQGANPLALDEMIRLKTNALDDRWRTDERGAAGYVKFSDSNAFGNVSKHPLHFMYGWTGQCLKLAWCDAHLGFRLGEEERIERCTRAADFYVRESAAGVPGIRHGSYRLRDGEWSDFQWNRQPVVSSRAYGETMADLAEIVSLFRANGREVPGSWLNALNEAAVMMEEGLLPSGIYPPSWRMDGTPAESIVTAAGLPCVIALAKLYRLTGEERRLAHAEAAMRRYYELHAETFDRPFARSTLDAKCEDKEAGMYFFLAAYELYLITGNERYREWADLAADWLLTFVYLWNPAYDRGSAFRNAGFKAAFWPGVSVQNHHLDVFFPTFELWHYGRLTGNAEYERLGRMIRDALGQGICTKPGEWGFDVIGEQGEGFFQTHWNHRGHSNRWNPSWVVALVLHNALRFRDAAAAG</sequence>
<dbReference type="RefSeq" id="WP_377467367.1">
    <property type="nucleotide sequence ID" value="NZ_JBHLWN010000001.1"/>
</dbReference>
<dbReference type="InterPro" id="IPR008928">
    <property type="entry name" value="6-hairpin_glycosidase_sf"/>
</dbReference>
<accession>A0ABV6DDY2</accession>
<keyword evidence="2" id="KW-1185">Reference proteome</keyword>
<dbReference type="SUPFAM" id="SSF48208">
    <property type="entry name" value="Six-hairpin glycosidases"/>
    <property type="match status" value="1"/>
</dbReference>
<evidence type="ECO:0000313" key="1">
    <source>
        <dbReference type="EMBL" id="MFC0210853.1"/>
    </source>
</evidence>
<protein>
    <submittedName>
        <fullName evidence="1">Uncharacterized protein</fullName>
    </submittedName>
</protein>
<dbReference type="Proteomes" id="UP001589776">
    <property type="component" value="Unassembled WGS sequence"/>
</dbReference>
<organism evidence="1 2">
    <name type="scientific">Paenibacillus chartarius</name>
    <dbReference type="NCBI Taxonomy" id="747481"/>
    <lineage>
        <taxon>Bacteria</taxon>
        <taxon>Bacillati</taxon>
        <taxon>Bacillota</taxon>
        <taxon>Bacilli</taxon>
        <taxon>Bacillales</taxon>
        <taxon>Paenibacillaceae</taxon>
        <taxon>Paenibacillus</taxon>
    </lineage>
</organism>
<gene>
    <name evidence="1" type="ORF">ACFFK0_00060</name>
</gene>
<evidence type="ECO:0000313" key="2">
    <source>
        <dbReference type="Proteomes" id="UP001589776"/>
    </source>
</evidence>
<name>A0ABV6DDY2_9BACL</name>
<reference evidence="1 2" key="1">
    <citation type="submission" date="2024-09" db="EMBL/GenBank/DDBJ databases">
        <authorList>
            <person name="Sun Q."/>
            <person name="Mori K."/>
        </authorList>
    </citation>
    <scope>NUCLEOTIDE SEQUENCE [LARGE SCALE GENOMIC DNA]</scope>
    <source>
        <strain evidence="1 2">CCM 7759</strain>
    </source>
</reference>